<dbReference type="Gene3D" id="2.10.109.10">
    <property type="entry name" value="Umud Fragment, subunit A"/>
    <property type="match status" value="1"/>
</dbReference>
<evidence type="ECO:0000256" key="2">
    <source>
        <dbReference type="ARBA" id="ARBA00023125"/>
    </source>
</evidence>
<evidence type="ECO:0000259" key="4">
    <source>
        <dbReference type="Pfam" id="PF00717"/>
    </source>
</evidence>
<evidence type="ECO:0000313" key="6">
    <source>
        <dbReference type="Proteomes" id="UP000182063"/>
    </source>
</evidence>
<evidence type="ECO:0000313" key="5">
    <source>
        <dbReference type="EMBL" id="API58300.1"/>
    </source>
</evidence>
<dbReference type="InterPro" id="IPR015927">
    <property type="entry name" value="Peptidase_S24_S26A/B/C"/>
</dbReference>
<reference evidence="6" key="1">
    <citation type="submission" date="2016-11" db="EMBL/GenBank/DDBJ databases">
        <title>Complete Genome Sequence of alachlor-degrading Sphingomonas sp. strain JJ-A5.</title>
        <authorList>
            <person name="Lee H."/>
            <person name="Ka J.-O."/>
        </authorList>
    </citation>
    <scope>NUCLEOTIDE SEQUENCE [LARGE SCALE GENOMIC DNA]</scope>
    <source>
        <strain evidence="6">JJ-A5</strain>
    </source>
</reference>
<keyword evidence="3" id="KW-0804">Transcription</keyword>
<dbReference type="STRING" id="1921510.BSL82_02410"/>
<dbReference type="InterPro" id="IPR039418">
    <property type="entry name" value="LexA-like"/>
</dbReference>
<dbReference type="CDD" id="cd06529">
    <property type="entry name" value="S24_LexA-like"/>
    <property type="match status" value="1"/>
</dbReference>
<keyword evidence="2" id="KW-0238">DNA-binding</keyword>
<proteinExistence type="predicted"/>
<keyword evidence="6" id="KW-1185">Reference proteome</keyword>
<sequence>MPFFMTDLDLIREAMKAKGLTHADLGTALGRSTTVGHQVYHGRRPLRAAERDLLFKWLGITDDNDSGAPPIRRVPIAGKITAGNWSEAVQDPQGWVWCENGGPNTFALRVEGDSMNLVIEEGGYIAIDPDDKALVSGRIYAVMNGDGETTVKCFRTDPARLEPMSTNESHHTIMLGTDQFQVVGRVVWKASPL</sequence>
<evidence type="ECO:0000256" key="3">
    <source>
        <dbReference type="ARBA" id="ARBA00023163"/>
    </source>
</evidence>
<dbReference type="InterPro" id="IPR010982">
    <property type="entry name" value="Lambda_DNA-bd_dom_sf"/>
</dbReference>
<protein>
    <recommendedName>
        <fullName evidence="4">Peptidase S24/S26A/S26B/S26C domain-containing protein</fullName>
    </recommendedName>
</protein>
<dbReference type="GO" id="GO:0003677">
    <property type="term" value="F:DNA binding"/>
    <property type="evidence" value="ECO:0007669"/>
    <property type="project" value="UniProtKB-KW"/>
</dbReference>
<dbReference type="PANTHER" id="PTHR40661">
    <property type="match status" value="1"/>
</dbReference>
<dbReference type="PANTHER" id="PTHR40661:SF3">
    <property type="entry name" value="FELS-1 PROPHAGE TRANSCRIPTIONAL REGULATOR"/>
    <property type="match status" value="1"/>
</dbReference>
<dbReference type="AlphaFoldDB" id="A0A1L3ZRS4"/>
<feature type="domain" description="Peptidase S24/S26A/S26B/S26C" evidence="4">
    <location>
        <begin position="75"/>
        <end position="187"/>
    </location>
</feature>
<gene>
    <name evidence="5" type="ORF">BSL82_02410</name>
</gene>
<organism evidence="5 6">
    <name type="scientific">Tardibacter chloracetimidivorans</name>
    <dbReference type="NCBI Taxonomy" id="1921510"/>
    <lineage>
        <taxon>Bacteria</taxon>
        <taxon>Pseudomonadati</taxon>
        <taxon>Pseudomonadota</taxon>
        <taxon>Alphaproteobacteria</taxon>
        <taxon>Sphingomonadales</taxon>
        <taxon>Sphingomonadaceae</taxon>
        <taxon>Tardibacter</taxon>
    </lineage>
</organism>
<evidence type="ECO:0000256" key="1">
    <source>
        <dbReference type="ARBA" id="ARBA00023015"/>
    </source>
</evidence>
<dbReference type="SUPFAM" id="SSF51306">
    <property type="entry name" value="LexA/Signal peptidase"/>
    <property type="match status" value="1"/>
</dbReference>
<dbReference type="Pfam" id="PF00717">
    <property type="entry name" value="Peptidase_S24"/>
    <property type="match status" value="1"/>
</dbReference>
<dbReference type="SUPFAM" id="SSF47413">
    <property type="entry name" value="lambda repressor-like DNA-binding domains"/>
    <property type="match status" value="1"/>
</dbReference>
<dbReference type="EMBL" id="CP018221">
    <property type="protein sequence ID" value="API58300.1"/>
    <property type="molecule type" value="Genomic_DNA"/>
</dbReference>
<dbReference type="Proteomes" id="UP000182063">
    <property type="component" value="Chromosome"/>
</dbReference>
<name>A0A1L3ZRS4_9SPHN</name>
<keyword evidence="1" id="KW-0805">Transcription regulation</keyword>
<accession>A0A1L3ZRS4</accession>
<dbReference type="InterPro" id="IPR036286">
    <property type="entry name" value="LexA/Signal_pep-like_sf"/>
</dbReference>
<dbReference type="KEGG" id="sphj:BSL82_02410"/>